<keyword evidence="1" id="KW-0732">Signal</keyword>
<feature type="signal peptide" evidence="1">
    <location>
        <begin position="1"/>
        <end position="23"/>
    </location>
</feature>
<protein>
    <submittedName>
        <fullName evidence="2">Putative secreted peptide</fullName>
    </submittedName>
</protein>
<name>A0A2M3ZUN8_9DIPT</name>
<proteinExistence type="predicted"/>
<evidence type="ECO:0000256" key="1">
    <source>
        <dbReference type="SAM" id="SignalP"/>
    </source>
</evidence>
<dbReference type="AlphaFoldDB" id="A0A2M3ZUN8"/>
<accession>A0A2M3ZUN8</accession>
<dbReference type="EMBL" id="GGFM01011357">
    <property type="protein sequence ID" value="MBW32108.1"/>
    <property type="molecule type" value="Transcribed_RNA"/>
</dbReference>
<feature type="chain" id="PRO_5014682344" evidence="1">
    <location>
        <begin position="24"/>
        <end position="73"/>
    </location>
</feature>
<sequence>MMMMMMLELIAAQVALTHRSVECLEVSECLALHHGGRWLAKCESRKVTTLTTDHTERSEWQCQLCSTSAAGFT</sequence>
<reference evidence="2" key="1">
    <citation type="submission" date="2018-01" db="EMBL/GenBank/DDBJ databases">
        <title>An insight into the sialome of Amazonian anophelines.</title>
        <authorList>
            <person name="Ribeiro J.M."/>
            <person name="Scarpassa V."/>
            <person name="Calvo E."/>
        </authorList>
    </citation>
    <scope>NUCLEOTIDE SEQUENCE</scope>
    <source>
        <tissue evidence="2">Salivary glands</tissue>
    </source>
</reference>
<organism evidence="2">
    <name type="scientific">Anopheles braziliensis</name>
    <dbReference type="NCBI Taxonomy" id="58242"/>
    <lineage>
        <taxon>Eukaryota</taxon>
        <taxon>Metazoa</taxon>
        <taxon>Ecdysozoa</taxon>
        <taxon>Arthropoda</taxon>
        <taxon>Hexapoda</taxon>
        <taxon>Insecta</taxon>
        <taxon>Pterygota</taxon>
        <taxon>Neoptera</taxon>
        <taxon>Endopterygota</taxon>
        <taxon>Diptera</taxon>
        <taxon>Nematocera</taxon>
        <taxon>Culicoidea</taxon>
        <taxon>Culicidae</taxon>
        <taxon>Anophelinae</taxon>
        <taxon>Anopheles</taxon>
    </lineage>
</organism>
<evidence type="ECO:0000313" key="2">
    <source>
        <dbReference type="EMBL" id="MBW32108.1"/>
    </source>
</evidence>